<keyword evidence="3" id="KW-0479">Metal-binding</keyword>
<dbReference type="Pfam" id="PF00536">
    <property type="entry name" value="SAM_1"/>
    <property type="match status" value="1"/>
</dbReference>
<protein>
    <recommendedName>
        <fullName evidence="14">Polyhomeotic-like protein 2</fullName>
    </recommendedName>
</protein>
<name>A0A8S3ZK87_9EUPU</name>
<dbReference type="InterPro" id="IPR012313">
    <property type="entry name" value="Znf_FCS"/>
</dbReference>
<keyword evidence="4 8" id="KW-0863">Zinc-finger</keyword>
<dbReference type="PANTHER" id="PTHR12247">
    <property type="entry name" value="POLYCOMB GROUP PROTEIN"/>
    <property type="match status" value="1"/>
</dbReference>
<dbReference type="InterPro" id="IPR001660">
    <property type="entry name" value="SAM"/>
</dbReference>
<feature type="compositionally biased region" description="Low complexity" evidence="9">
    <location>
        <begin position="271"/>
        <end position="287"/>
    </location>
</feature>
<evidence type="ECO:0000313" key="13">
    <source>
        <dbReference type="Proteomes" id="UP000678393"/>
    </source>
</evidence>
<dbReference type="GO" id="GO:0008270">
    <property type="term" value="F:zinc ion binding"/>
    <property type="evidence" value="ECO:0007669"/>
    <property type="project" value="UniProtKB-KW"/>
</dbReference>
<dbReference type="Proteomes" id="UP000678393">
    <property type="component" value="Unassembled WGS sequence"/>
</dbReference>
<evidence type="ECO:0000259" key="11">
    <source>
        <dbReference type="PROSITE" id="PS51024"/>
    </source>
</evidence>
<feature type="non-terminal residue" evidence="12">
    <location>
        <position position="743"/>
    </location>
</feature>
<dbReference type="PROSITE" id="PS50105">
    <property type="entry name" value="SAM_DOMAIN"/>
    <property type="match status" value="1"/>
</dbReference>
<evidence type="ECO:0000313" key="12">
    <source>
        <dbReference type="EMBL" id="CAG5129967.1"/>
    </source>
</evidence>
<dbReference type="CDD" id="cd09577">
    <property type="entry name" value="SAM_Ph1_2_3"/>
    <property type="match status" value="1"/>
</dbReference>
<keyword evidence="6" id="KW-0238">DNA-binding</keyword>
<dbReference type="GO" id="GO:0003682">
    <property type="term" value="F:chromatin binding"/>
    <property type="evidence" value="ECO:0007669"/>
    <property type="project" value="TreeGrafter"/>
</dbReference>
<feature type="compositionally biased region" description="Acidic residues" evidence="9">
    <location>
        <begin position="514"/>
        <end position="525"/>
    </location>
</feature>
<evidence type="ECO:0000259" key="10">
    <source>
        <dbReference type="PROSITE" id="PS50105"/>
    </source>
</evidence>
<sequence>PTHMSLGNGSSIITSSIPGLITQTANGNSKAQGNGSKGQNVQNQAQNATAAIASMVAKQPTIGVFSNQGNPGLGSNFVPQCTVSTHQGGLRLNQTQMVNSAGQIITSQPMQSILTNQAIMQAMASLQMQQGIPIATAAGHQQILNANQSQMPVNYTPLINLILCLYVCLQPQTIFAGQNFLIRAQGPLSTQPITMTSMQAAFAGIKPQQPQQQQQQMGKVRDSITNVSGKVMLPSVPRTPVTAKIQPSISQPAKLCIPAVPKTTKPRPKAVPKTATSSATAPSPSSSAAVRSIAAVAANTTSTTAVVTSLPVTTTMVSIATALPVQVPGSELAPPLLTRVPALPVAEVVTQTVQTKSPSDAEIKATVASSSSSSVSSAVPSLIAASSNDSSTLPKLSPALLGSKMTIDDIVLEEKPVISQVVKSSNSISAAMEAAGLVTLVKETKPVTLIEPSPIAQPPPVVEKQRAIVKPQILTHIIEGFVIQEGLEPFPVQQSSLLQEFIPPKASLQIVKESEEEGTSCDDEPPTLLSQVDDEHKHSSKLLKCELCQKVAPASTFNNSLRFCSVSCSRRHNVSHSRRAGLFKSRGTTRKRKHILGRKNWRVSKGGRLTYAKTSGDNNSNDDNNEDSNTAPVGDEMSSSNSTRETSSSADSPPRSQEYDMDVDGNIPRTDPGKWTVTEVYDFIQSMPGCREYAEEFRSQEIDGQALLLLKEDHLMTAMNIKLGPALKICSKINSLKNDNAPS</sequence>
<dbReference type="InterPro" id="IPR038603">
    <property type="entry name" value="Znf_FCS_sf"/>
</dbReference>
<feature type="compositionally biased region" description="Low complexity" evidence="9">
    <location>
        <begin position="638"/>
        <end position="652"/>
    </location>
</feature>
<evidence type="ECO:0000256" key="6">
    <source>
        <dbReference type="ARBA" id="ARBA00023125"/>
    </source>
</evidence>
<proteinExistence type="predicted"/>
<evidence type="ECO:0000256" key="9">
    <source>
        <dbReference type="SAM" id="MobiDB-lite"/>
    </source>
</evidence>
<feature type="domain" description="FCS-type" evidence="11">
    <location>
        <begin position="536"/>
        <end position="570"/>
    </location>
</feature>
<feature type="compositionally biased region" description="Basic residues" evidence="9">
    <location>
        <begin position="576"/>
        <end position="602"/>
    </location>
</feature>
<evidence type="ECO:0000256" key="5">
    <source>
        <dbReference type="ARBA" id="ARBA00022833"/>
    </source>
</evidence>
<keyword evidence="7" id="KW-0539">Nucleus</keyword>
<comment type="subcellular location">
    <subcellularLocation>
        <location evidence="1">Nucleus</location>
    </subcellularLocation>
</comment>
<dbReference type="GO" id="GO:0045892">
    <property type="term" value="P:negative regulation of DNA-templated transcription"/>
    <property type="evidence" value="ECO:0007669"/>
    <property type="project" value="TreeGrafter"/>
</dbReference>
<keyword evidence="2" id="KW-0217">Developmental protein</keyword>
<dbReference type="Pfam" id="PF21319">
    <property type="entry name" value="zf-FCS_1"/>
    <property type="match status" value="1"/>
</dbReference>
<keyword evidence="5" id="KW-0862">Zinc</keyword>
<keyword evidence="13" id="KW-1185">Reference proteome</keyword>
<feature type="compositionally biased region" description="Polar residues" evidence="9">
    <location>
        <begin position="23"/>
        <end position="38"/>
    </location>
</feature>
<accession>A0A8S3ZK87</accession>
<dbReference type="Gene3D" id="3.30.60.160">
    <property type="match status" value="1"/>
</dbReference>
<feature type="region of interest" description="Disordered" evidence="9">
    <location>
        <begin position="512"/>
        <end position="535"/>
    </location>
</feature>
<evidence type="ECO:0000256" key="7">
    <source>
        <dbReference type="ARBA" id="ARBA00023242"/>
    </source>
</evidence>
<feature type="domain" description="SAM" evidence="10">
    <location>
        <begin position="675"/>
        <end position="739"/>
    </location>
</feature>
<dbReference type="SUPFAM" id="SSF47769">
    <property type="entry name" value="SAM/Pointed domain"/>
    <property type="match status" value="1"/>
</dbReference>
<feature type="region of interest" description="Disordered" evidence="9">
    <location>
        <begin position="23"/>
        <end position="43"/>
    </location>
</feature>
<comment type="caution">
    <text evidence="12">The sequence shown here is derived from an EMBL/GenBank/DDBJ whole genome shotgun (WGS) entry which is preliminary data.</text>
</comment>
<dbReference type="InterPro" id="IPR013761">
    <property type="entry name" value="SAM/pointed_sf"/>
</dbReference>
<evidence type="ECO:0000256" key="8">
    <source>
        <dbReference type="PROSITE-ProRule" id="PRU00367"/>
    </source>
</evidence>
<evidence type="ECO:0000256" key="1">
    <source>
        <dbReference type="ARBA" id="ARBA00004123"/>
    </source>
</evidence>
<dbReference type="PROSITE" id="PS51024">
    <property type="entry name" value="ZF_FCS"/>
    <property type="match status" value="1"/>
</dbReference>
<feature type="region of interest" description="Disordered" evidence="9">
    <location>
        <begin position="576"/>
        <end position="672"/>
    </location>
</feature>
<dbReference type="AlphaFoldDB" id="A0A8S3ZK87"/>
<dbReference type="GO" id="GO:0035102">
    <property type="term" value="C:PRC1 complex"/>
    <property type="evidence" value="ECO:0007669"/>
    <property type="project" value="TreeGrafter"/>
</dbReference>
<dbReference type="PANTHER" id="PTHR12247:SF138">
    <property type="entry name" value="POLYHOMEOTIC DISTAL, ISOFORM A-RELATED"/>
    <property type="match status" value="1"/>
</dbReference>
<dbReference type="Gene3D" id="1.10.150.50">
    <property type="entry name" value="Transcription Factor, Ets-1"/>
    <property type="match status" value="1"/>
</dbReference>
<dbReference type="FunFam" id="1.10.150.50:FF:000011">
    <property type="entry name" value="Polyhomeotic-like protein 2 isoform 1"/>
    <property type="match status" value="1"/>
</dbReference>
<reference evidence="12" key="1">
    <citation type="submission" date="2021-04" db="EMBL/GenBank/DDBJ databases">
        <authorList>
            <consortium name="Molecular Ecology Group"/>
        </authorList>
    </citation>
    <scope>NUCLEOTIDE SEQUENCE</scope>
</reference>
<dbReference type="InterPro" id="IPR050548">
    <property type="entry name" value="PcG_chromatin_remod_factors"/>
</dbReference>
<organism evidence="12 13">
    <name type="scientific">Candidula unifasciata</name>
    <dbReference type="NCBI Taxonomy" id="100452"/>
    <lineage>
        <taxon>Eukaryota</taxon>
        <taxon>Metazoa</taxon>
        <taxon>Spiralia</taxon>
        <taxon>Lophotrochozoa</taxon>
        <taxon>Mollusca</taxon>
        <taxon>Gastropoda</taxon>
        <taxon>Heterobranchia</taxon>
        <taxon>Euthyneura</taxon>
        <taxon>Panpulmonata</taxon>
        <taxon>Eupulmonata</taxon>
        <taxon>Stylommatophora</taxon>
        <taxon>Helicina</taxon>
        <taxon>Helicoidea</taxon>
        <taxon>Geomitridae</taxon>
        <taxon>Candidula</taxon>
    </lineage>
</organism>
<gene>
    <name evidence="12" type="ORF">CUNI_LOCUS15525</name>
</gene>
<feature type="region of interest" description="Disordered" evidence="9">
    <location>
        <begin position="259"/>
        <end position="287"/>
    </location>
</feature>
<dbReference type="EMBL" id="CAJHNH020003779">
    <property type="protein sequence ID" value="CAG5129967.1"/>
    <property type="molecule type" value="Genomic_DNA"/>
</dbReference>
<evidence type="ECO:0008006" key="14">
    <source>
        <dbReference type="Google" id="ProtNLM"/>
    </source>
</evidence>
<evidence type="ECO:0000256" key="4">
    <source>
        <dbReference type="ARBA" id="ARBA00022771"/>
    </source>
</evidence>
<dbReference type="GO" id="GO:0042393">
    <property type="term" value="F:histone binding"/>
    <property type="evidence" value="ECO:0007669"/>
    <property type="project" value="TreeGrafter"/>
</dbReference>
<dbReference type="SMART" id="SM00454">
    <property type="entry name" value="SAM"/>
    <property type="match status" value="1"/>
</dbReference>
<dbReference type="OrthoDB" id="2390104at2759"/>
<evidence type="ECO:0000256" key="3">
    <source>
        <dbReference type="ARBA" id="ARBA00022723"/>
    </source>
</evidence>
<evidence type="ECO:0000256" key="2">
    <source>
        <dbReference type="ARBA" id="ARBA00022473"/>
    </source>
</evidence>
<dbReference type="GO" id="GO:0003677">
    <property type="term" value="F:DNA binding"/>
    <property type="evidence" value="ECO:0007669"/>
    <property type="project" value="UniProtKB-KW"/>
</dbReference>